<dbReference type="SUPFAM" id="SSF53822">
    <property type="entry name" value="Periplasmic binding protein-like I"/>
    <property type="match status" value="1"/>
</dbReference>
<dbReference type="InterPro" id="IPR039570">
    <property type="entry name" value="AmiC_PBP1"/>
</dbReference>
<dbReference type="EMBL" id="FNAV01000035">
    <property type="protein sequence ID" value="SDF61178.1"/>
    <property type="molecule type" value="Genomic_DNA"/>
</dbReference>
<protein>
    <submittedName>
        <fullName evidence="1">Amino acid/amide ABC transporter substrate-binding protein, HAAT family</fullName>
    </submittedName>
</protein>
<dbReference type="PANTHER" id="PTHR47628">
    <property type="match status" value="1"/>
</dbReference>
<dbReference type="Proteomes" id="UP000198994">
    <property type="component" value="Unassembled WGS sequence"/>
</dbReference>
<evidence type="ECO:0000313" key="2">
    <source>
        <dbReference type="Proteomes" id="UP000198994"/>
    </source>
</evidence>
<evidence type="ECO:0000313" key="1">
    <source>
        <dbReference type="EMBL" id="SDF61178.1"/>
    </source>
</evidence>
<dbReference type="CDD" id="cd06357">
    <property type="entry name" value="PBP1_AmiC"/>
    <property type="match status" value="1"/>
</dbReference>
<sequence length="383" mass="41907">MASNEGPVTVGLLYSQTGETAVIERAQRQGAFLAVSEINAEGGVLGQPLRTLDCDPASTPAKFREEAERLLAQGADALFGCYMSSTRKAVLPVIDRRRALLFYPTVYEGFEFLEGCVYSGATPKQTARMLADFLCETYEPRFFFVGSNYVFPYESNRIMRDLIANRGGKVIDEIYIPLRPSKSEVDEAIHKIRRAGRVVIFSTVVGEGAVSFYRAYHDAGFDRSVQPIASLTFGEPECQAAGMEACIGNITSAPYFSVIRSPANQRFVTAYRSMFGADAPISSEVEAAYFQVRMYAEAVRRAGTTSRAEILEALPTFTFEAPQGTVRIDPVTHHTYLWPRIGVVRPGGAFEIVREASAPEAPEPYLVEHDDAASLARAGAGGD</sequence>
<reference evidence="2" key="1">
    <citation type="submission" date="2016-10" db="EMBL/GenBank/DDBJ databases">
        <authorList>
            <person name="Varghese N."/>
            <person name="Submissions S."/>
        </authorList>
    </citation>
    <scope>NUCLEOTIDE SEQUENCE [LARGE SCALE GENOMIC DNA]</scope>
    <source>
        <strain evidence="2">DSM 10146</strain>
    </source>
</reference>
<dbReference type="Pfam" id="PF13433">
    <property type="entry name" value="Peripla_BP_5"/>
    <property type="match status" value="1"/>
</dbReference>
<keyword evidence="2" id="KW-1185">Reference proteome</keyword>
<dbReference type="InterPro" id="IPR028082">
    <property type="entry name" value="Peripla_BP_I"/>
</dbReference>
<dbReference type="Gene3D" id="3.40.50.2300">
    <property type="match status" value="2"/>
</dbReference>
<organism evidence="1 2">
    <name type="scientific">Salipiger thiooxidans</name>
    <dbReference type="NCBI Taxonomy" id="282683"/>
    <lineage>
        <taxon>Bacteria</taxon>
        <taxon>Pseudomonadati</taxon>
        <taxon>Pseudomonadota</taxon>
        <taxon>Alphaproteobacteria</taxon>
        <taxon>Rhodobacterales</taxon>
        <taxon>Roseobacteraceae</taxon>
        <taxon>Salipiger</taxon>
    </lineage>
</organism>
<proteinExistence type="predicted"/>
<dbReference type="AlphaFoldDB" id="A0A1G7MH34"/>
<dbReference type="OrthoDB" id="9802022at2"/>
<accession>A0A1G7MH34</accession>
<dbReference type="STRING" id="282683.SAMN04488105_13520"/>
<gene>
    <name evidence="1" type="ORF">SAMN04488105_13520</name>
</gene>
<dbReference type="GO" id="GO:0033218">
    <property type="term" value="F:amide binding"/>
    <property type="evidence" value="ECO:0007669"/>
    <property type="project" value="InterPro"/>
</dbReference>
<name>A0A1G7MH34_9RHOB</name>
<dbReference type="PANTHER" id="PTHR47628:SF1">
    <property type="entry name" value="ALIPHATIC AMIDASE EXPRESSION-REGULATING PROTEIN"/>
    <property type="match status" value="1"/>
</dbReference>